<dbReference type="AlphaFoldDB" id="A0AB39RG46"/>
<feature type="signal peptide" evidence="2">
    <location>
        <begin position="1"/>
        <end position="17"/>
    </location>
</feature>
<reference evidence="3" key="1">
    <citation type="submission" date="2024-07" db="EMBL/GenBank/DDBJ databases">
        <authorList>
            <person name="Yu S.T."/>
        </authorList>
    </citation>
    <scope>NUCLEOTIDE SEQUENCE</scope>
    <source>
        <strain evidence="3">R41</strain>
    </source>
</reference>
<proteinExistence type="predicted"/>
<keyword evidence="2" id="KW-0732">Signal</keyword>
<evidence type="ECO:0000313" key="3">
    <source>
        <dbReference type="EMBL" id="XDQ53729.1"/>
    </source>
</evidence>
<feature type="chain" id="PRO_5044302334" description="Lipoprotein" evidence="2">
    <location>
        <begin position="18"/>
        <end position="218"/>
    </location>
</feature>
<dbReference type="RefSeq" id="WP_369246972.1">
    <property type="nucleotide sequence ID" value="NZ_CP163443.1"/>
</dbReference>
<protein>
    <recommendedName>
        <fullName evidence="4">Lipoprotein</fullName>
    </recommendedName>
</protein>
<evidence type="ECO:0000256" key="2">
    <source>
        <dbReference type="SAM" id="SignalP"/>
    </source>
</evidence>
<feature type="compositionally biased region" description="Low complexity" evidence="1">
    <location>
        <begin position="36"/>
        <end position="59"/>
    </location>
</feature>
<feature type="region of interest" description="Disordered" evidence="1">
    <location>
        <begin position="35"/>
        <end position="67"/>
    </location>
</feature>
<name>A0AB39RG46_9ACTN</name>
<gene>
    <name evidence="3" type="ORF">AB5J53_19710</name>
</gene>
<dbReference type="PROSITE" id="PS51257">
    <property type="entry name" value="PROKAR_LIPOPROTEIN"/>
    <property type="match status" value="1"/>
</dbReference>
<dbReference type="EMBL" id="CP163443">
    <property type="protein sequence ID" value="XDQ53729.1"/>
    <property type="molecule type" value="Genomic_DNA"/>
</dbReference>
<organism evidence="3">
    <name type="scientific">Streptomyces sp. R41</name>
    <dbReference type="NCBI Taxonomy" id="3238632"/>
    <lineage>
        <taxon>Bacteria</taxon>
        <taxon>Bacillati</taxon>
        <taxon>Actinomycetota</taxon>
        <taxon>Actinomycetes</taxon>
        <taxon>Kitasatosporales</taxon>
        <taxon>Streptomycetaceae</taxon>
        <taxon>Streptomyces</taxon>
    </lineage>
</organism>
<evidence type="ECO:0008006" key="4">
    <source>
        <dbReference type="Google" id="ProtNLM"/>
    </source>
</evidence>
<accession>A0AB39RG46</accession>
<sequence>MNRRPRLLTTAAVGAMAALLLTACGGGGGGSKGNDKIAGADTGSESPASPSASATSSAGRPTITFPSDARNVFEGQKTGDAKKDAVLADNAQRINSVDDAIFQGKVNTEALGFYSAEGALDSARTFVQGYLDDDRSWMGTTRYFDRQVTFRSDSSASVIYCSDESKSFLKNRKTGKAEKTPTSSDSYVLYNTKLVKNSDGVWQTTKVISKRGADQCQP</sequence>
<evidence type="ECO:0000256" key="1">
    <source>
        <dbReference type="SAM" id="MobiDB-lite"/>
    </source>
</evidence>